<evidence type="ECO:0000256" key="1">
    <source>
        <dbReference type="ARBA" id="ARBA00007905"/>
    </source>
</evidence>
<reference evidence="8 9" key="1">
    <citation type="submission" date="2019-05" db="EMBL/GenBank/DDBJ databases">
        <title>Nakamurella sp. N5BH11, whole genome shotgun sequence.</title>
        <authorList>
            <person name="Tuo L."/>
        </authorList>
    </citation>
    <scope>NUCLEOTIDE SEQUENCE [LARGE SCALE GENOMIC DNA]</scope>
    <source>
        <strain evidence="8 9">N5BH11</strain>
    </source>
</reference>
<keyword evidence="3" id="KW-0560">Oxidoreductase</keyword>
<dbReference type="PROSITE" id="PS00062">
    <property type="entry name" value="ALDOKETO_REDUCTASE_2"/>
    <property type="match status" value="1"/>
</dbReference>
<dbReference type="EMBL" id="SZZH01000004">
    <property type="protein sequence ID" value="TKV57659.1"/>
    <property type="molecule type" value="Genomic_DNA"/>
</dbReference>
<feature type="domain" description="NADP-dependent oxidoreductase" evidence="7">
    <location>
        <begin position="45"/>
        <end position="282"/>
    </location>
</feature>
<evidence type="ECO:0000256" key="5">
    <source>
        <dbReference type="PIRSR" id="PIRSR000097-2"/>
    </source>
</evidence>
<dbReference type="AlphaFoldDB" id="A0A4U6QCL4"/>
<comment type="caution">
    <text evidence="8">The sequence shown here is derived from an EMBL/GenBank/DDBJ whole genome shotgun (WGS) entry which is preliminary data.</text>
</comment>
<dbReference type="InterPro" id="IPR020471">
    <property type="entry name" value="AKR"/>
</dbReference>
<dbReference type="InterPro" id="IPR036812">
    <property type="entry name" value="NAD(P)_OxRdtase_dom_sf"/>
</dbReference>
<evidence type="ECO:0000256" key="3">
    <source>
        <dbReference type="ARBA" id="ARBA00023002"/>
    </source>
</evidence>
<dbReference type="Proteomes" id="UP000306985">
    <property type="component" value="Unassembled WGS sequence"/>
</dbReference>
<accession>A0A4U6QCL4</accession>
<dbReference type="InterPro" id="IPR018170">
    <property type="entry name" value="Aldo/ket_reductase_CS"/>
</dbReference>
<sequence>MGTYPPTDRRVRERTCAPVAQPNTVPTLTLNNGVEIPQLGFGVFQIDPADTSAAVQQALSVGYRHIDTAQMYGNEAEVAEGIAESGVDPSTIFVTSKINNNSHGYDATRRSFAETLDKLRTEQIDLILIHWPLPTVGDFLGTWRALEQEYADGRARAIGVSNFQPGHLQKLFEESTVVPAVNQIEVHPYFAQTGLREFDAQHGIATEGWSPIAQGDVLDDPVVGAIAKRIGKSPAQVVLRWHIQNGVIVFPKASSAERMTENFELFDFSLEPADMAEINALDRDGRRGPNPDTFDYVPD</sequence>
<evidence type="ECO:0000256" key="2">
    <source>
        <dbReference type="ARBA" id="ARBA00022857"/>
    </source>
</evidence>
<dbReference type="PRINTS" id="PR00069">
    <property type="entry name" value="ALDKETRDTASE"/>
</dbReference>
<evidence type="ECO:0000259" key="7">
    <source>
        <dbReference type="Pfam" id="PF00248"/>
    </source>
</evidence>
<dbReference type="PANTHER" id="PTHR43827:SF3">
    <property type="entry name" value="NADP-DEPENDENT OXIDOREDUCTASE DOMAIN-CONTAINING PROTEIN"/>
    <property type="match status" value="1"/>
</dbReference>
<dbReference type="OrthoDB" id="9804790at2"/>
<name>A0A4U6QCL4_9ACTN</name>
<dbReference type="PIRSF" id="PIRSF000097">
    <property type="entry name" value="AKR"/>
    <property type="match status" value="1"/>
</dbReference>
<keyword evidence="2" id="KW-0521">NADP</keyword>
<feature type="site" description="Lowers pKa of active site Tyr" evidence="6">
    <location>
        <position position="97"/>
    </location>
</feature>
<gene>
    <name evidence="8" type="ORF">FDO65_16025</name>
</gene>
<dbReference type="InterPro" id="IPR023210">
    <property type="entry name" value="NADP_OxRdtase_dom"/>
</dbReference>
<feature type="active site" description="Proton donor" evidence="4">
    <location>
        <position position="72"/>
    </location>
</feature>
<dbReference type="SUPFAM" id="SSF51430">
    <property type="entry name" value="NAD(P)-linked oxidoreductase"/>
    <property type="match status" value="1"/>
</dbReference>
<evidence type="ECO:0000256" key="6">
    <source>
        <dbReference type="PIRSR" id="PIRSR000097-3"/>
    </source>
</evidence>
<dbReference type="Gene3D" id="3.20.20.100">
    <property type="entry name" value="NADP-dependent oxidoreductase domain"/>
    <property type="match status" value="1"/>
</dbReference>
<comment type="similarity">
    <text evidence="1">Belongs to the aldo/keto reductase family.</text>
</comment>
<dbReference type="Pfam" id="PF00248">
    <property type="entry name" value="Aldo_ket_red"/>
    <property type="match status" value="1"/>
</dbReference>
<evidence type="ECO:0000313" key="8">
    <source>
        <dbReference type="EMBL" id="TKV57659.1"/>
    </source>
</evidence>
<keyword evidence="9" id="KW-1185">Reference proteome</keyword>
<dbReference type="PANTHER" id="PTHR43827">
    <property type="entry name" value="2,5-DIKETO-D-GLUCONIC ACID REDUCTASE"/>
    <property type="match status" value="1"/>
</dbReference>
<dbReference type="GO" id="GO:0016616">
    <property type="term" value="F:oxidoreductase activity, acting on the CH-OH group of donors, NAD or NADP as acceptor"/>
    <property type="evidence" value="ECO:0007669"/>
    <property type="project" value="UniProtKB-ARBA"/>
</dbReference>
<proteinExistence type="inferred from homology"/>
<organism evidence="8 9">
    <name type="scientific">Nakamurella flava</name>
    <dbReference type="NCBI Taxonomy" id="2576308"/>
    <lineage>
        <taxon>Bacteria</taxon>
        <taxon>Bacillati</taxon>
        <taxon>Actinomycetota</taxon>
        <taxon>Actinomycetes</taxon>
        <taxon>Nakamurellales</taxon>
        <taxon>Nakamurellaceae</taxon>
        <taxon>Nakamurella</taxon>
    </lineage>
</organism>
<evidence type="ECO:0000313" key="9">
    <source>
        <dbReference type="Proteomes" id="UP000306985"/>
    </source>
</evidence>
<feature type="binding site" evidence="5">
    <location>
        <position position="130"/>
    </location>
    <ligand>
        <name>substrate</name>
    </ligand>
</feature>
<evidence type="ECO:0000256" key="4">
    <source>
        <dbReference type="PIRSR" id="PIRSR000097-1"/>
    </source>
</evidence>
<dbReference type="FunFam" id="3.20.20.100:FF:000015">
    <property type="entry name" value="Oxidoreductase, aldo/keto reductase family"/>
    <property type="match status" value="1"/>
</dbReference>
<protein>
    <submittedName>
        <fullName evidence="8">Aldo/keto reductase</fullName>
    </submittedName>
</protein>